<protein>
    <recommendedName>
        <fullName evidence="4">DUF4230 domain-containing protein</fullName>
    </recommendedName>
</protein>
<evidence type="ECO:0000313" key="2">
    <source>
        <dbReference type="EMBL" id="SDA93898.1"/>
    </source>
</evidence>
<dbReference type="Proteomes" id="UP000198756">
    <property type="component" value="Unassembled WGS sequence"/>
</dbReference>
<evidence type="ECO:0008006" key="4">
    <source>
        <dbReference type="Google" id="ProtNLM"/>
    </source>
</evidence>
<dbReference type="AlphaFoldDB" id="A0A1G5ZG93"/>
<keyword evidence="1" id="KW-0812">Transmembrane</keyword>
<dbReference type="RefSeq" id="WP_092733658.1">
    <property type="nucleotide sequence ID" value="NZ_FMXE01000037.1"/>
</dbReference>
<sequence length="204" mass="24088">MNKFGFGFLIALILFAGFWFFYNGQQEREELRASSELIQKQVQQVGKLIVTEGYYSKVFTFKNSQNLFLNLWTSDKKALVIVNAKATVEYDLRQLETEIDEPNKTLILKKIPEPVLNIYPEIEYYDVTQDYFNSFEAKDYNKIKNSVTAQIRTQIEKSDLMENSRERLMVELTNLFVLTKSMGWTLMYQGEIIEDREQLELIKR</sequence>
<keyword evidence="3" id="KW-1185">Reference proteome</keyword>
<evidence type="ECO:0000256" key="1">
    <source>
        <dbReference type="SAM" id="Phobius"/>
    </source>
</evidence>
<dbReference type="EMBL" id="FMXE01000037">
    <property type="protein sequence ID" value="SDA93898.1"/>
    <property type="molecule type" value="Genomic_DNA"/>
</dbReference>
<proteinExistence type="predicted"/>
<dbReference type="InterPro" id="IPR025324">
    <property type="entry name" value="DUF4230"/>
</dbReference>
<dbReference type="OrthoDB" id="5700441at2"/>
<keyword evidence="1" id="KW-0472">Membrane</keyword>
<reference evidence="3" key="1">
    <citation type="submission" date="2016-10" db="EMBL/GenBank/DDBJ databases">
        <authorList>
            <person name="Varghese N."/>
            <person name="Submissions S."/>
        </authorList>
    </citation>
    <scope>NUCLEOTIDE SEQUENCE [LARGE SCALE GENOMIC DNA]</scope>
    <source>
        <strain evidence="3">DSM 22703</strain>
    </source>
</reference>
<dbReference type="Pfam" id="PF14014">
    <property type="entry name" value="DUF4230"/>
    <property type="match status" value="1"/>
</dbReference>
<gene>
    <name evidence="2" type="ORF">SAMN03080617_03809</name>
</gene>
<accession>A0A1G5ZG93</accession>
<keyword evidence="1" id="KW-1133">Transmembrane helix</keyword>
<feature type="transmembrane region" description="Helical" evidence="1">
    <location>
        <begin position="6"/>
        <end position="22"/>
    </location>
</feature>
<organism evidence="2 3">
    <name type="scientific">Algoriphagus alkaliphilus</name>
    <dbReference type="NCBI Taxonomy" id="279824"/>
    <lineage>
        <taxon>Bacteria</taxon>
        <taxon>Pseudomonadati</taxon>
        <taxon>Bacteroidota</taxon>
        <taxon>Cytophagia</taxon>
        <taxon>Cytophagales</taxon>
        <taxon>Cyclobacteriaceae</taxon>
        <taxon>Algoriphagus</taxon>
    </lineage>
</organism>
<evidence type="ECO:0000313" key="3">
    <source>
        <dbReference type="Proteomes" id="UP000198756"/>
    </source>
</evidence>
<name>A0A1G5ZG93_9BACT</name>
<dbReference type="STRING" id="279824.SAMN03080617_03809"/>